<evidence type="ECO:0000259" key="2">
    <source>
        <dbReference type="Pfam" id="PF08386"/>
    </source>
</evidence>
<dbReference type="PANTHER" id="PTHR43433:SF1">
    <property type="entry name" value="BLL5160 PROTEIN"/>
    <property type="match status" value="1"/>
</dbReference>
<dbReference type="InterPro" id="IPR050471">
    <property type="entry name" value="AB_hydrolase"/>
</dbReference>
<dbReference type="RefSeq" id="WP_109946033.1">
    <property type="nucleotide sequence ID" value="NZ_QGGF01000293.1"/>
</dbReference>
<feature type="domain" description="AB hydrolase-1" evidence="1">
    <location>
        <begin position="49"/>
        <end position="138"/>
    </location>
</feature>
<dbReference type="Pfam" id="PF00561">
    <property type="entry name" value="Abhydrolase_1"/>
    <property type="match status" value="1"/>
</dbReference>
<dbReference type="InterPro" id="IPR013595">
    <property type="entry name" value="Pept_S33_TAP-like_C"/>
</dbReference>
<dbReference type="Proteomes" id="UP000245683">
    <property type="component" value="Unassembled WGS sequence"/>
</dbReference>
<evidence type="ECO:0000259" key="1">
    <source>
        <dbReference type="Pfam" id="PF00561"/>
    </source>
</evidence>
<accession>A0A317JZL1</accession>
<name>A0A317JZL1_9ACTN</name>
<dbReference type="AlphaFoldDB" id="A0A317JZL1"/>
<evidence type="ECO:0000313" key="3">
    <source>
        <dbReference type="EMBL" id="PWU46055.1"/>
    </source>
</evidence>
<keyword evidence="3" id="KW-0378">Hydrolase</keyword>
<dbReference type="Pfam" id="PF08386">
    <property type="entry name" value="Abhydrolase_4"/>
    <property type="match status" value="1"/>
</dbReference>
<organism evidence="3 4">
    <name type="scientific">Micromonospora globispora</name>
    <dbReference type="NCBI Taxonomy" id="1450148"/>
    <lineage>
        <taxon>Bacteria</taxon>
        <taxon>Bacillati</taxon>
        <taxon>Actinomycetota</taxon>
        <taxon>Actinomycetes</taxon>
        <taxon>Micromonosporales</taxon>
        <taxon>Micromonosporaceae</taxon>
        <taxon>Micromonospora</taxon>
    </lineage>
</organism>
<dbReference type="PANTHER" id="PTHR43433">
    <property type="entry name" value="HYDROLASE, ALPHA/BETA FOLD FAMILY PROTEIN"/>
    <property type="match status" value="1"/>
</dbReference>
<dbReference type="SUPFAM" id="SSF53474">
    <property type="entry name" value="alpha/beta-Hydrolases"/>
    <property type="match status" value="1"/>
</dbReference>
<dbReference type="EMBL" id="QGSV01000229">
    <property type="protein sequence ID" value="PWU46055.1"/>
    <property type="molecule type" value="Genomic_DNA"/>
</dbReference>
<reference evidence="4" key="1">
    <citation type="submission" date="2018-05" db="EMBL/GenBank/DDBJ databases">
        <title>Micromonospora globispora sp. nov. and Micromonospora rugosa sp. nov., isolated from marine sediment.</title>
        <authorList>
            <person name="Carro L."/>
            <person name="Aysel V."/>
            <person name="Cetin D."/>
            <person name="Igual J.M."/>
            <person name="Klenk H.-P."/>
            <person name="Trujillo M.E."/>
            <person name="Sahin N."/>
        </authorList>
    </citation>
    <scope>NUCLEOTIDE SEQUENCE [LARGE SCALE GENOMIC DNA]</scope>
    <source>
        <strain evidence="4">S2904</strain>
    </source>
</reference>
<dbReference type="InterPro" id="IPR000073">
    <property type="entry name" value="AB_hydrolase_1"/>
</dbReference>
<gene>
    <name evidence="3" type="ORF">DLJ46_19250</name>
</gene>
<dbReference type="InterPro" id="IPR029058">
    <property type="entry name" value="AB_hydrolase_fold"/>
</dbReference>
<feature type="domain" description="Peptidase S33 tripeptidyl aminopeptidase-like C-terminal" evidence="2">
    <location>
        <begin position="214"/>
        <end position="284"/>
    </location>
</feature>
<proteinExistence type="predicted"/>
<dbReference type="OrthoDB" id="3249793at2"/>
<sequence>MPDFVRPTAVACLPAGQVEYRLDRRGEAVVVVFHGGHVRAGLALGEEVFAAAGCTLLAPSRPGYGRTPLSTGSSVEGYTDVVRALCADLGITRVAAVVGVSGGGPTAATMAARHADLVERLILISAVGWLPFPDRWTRLGAHVGFAAGTEAVTWAGIHALARMAPDVCLRLMARSLSTRPVGEVMAALRAEDRDVLLALFARMRSGRGFVNDLRPTPDVTARIDQPTLVIATRTDGGVPFAHAQSLASGIRNAQLVESRSHTHFVWLGPDWPAIAERIRLFLDTDPAAVVVGPAPSGA</sequence>
<keyword evidence="4" id="KW-1185">Reference proteome</keyword>
<comment type="caution">
    <text evidence="3">The sequence shown here is derived from an EMBL/GenBank/DDBJ whole genome shotgun (WGS) entry which is preliminary data.</text>
</comment>
<dbReference type="Gene3D" id="3.40.50.1820">
    <property type="entry name" value="alpha/beta hydrolase"/>
    <property type="match status" value="1"/>
</dbReference>
<dbReference type="GO" id="GO:0016787">
    <property type="term" value="F:hydrolase activity"/>
    <property type="evidence" value="ECO:0007669"/>
    <property type="project" value="UniProtKB-KW"/>
</dbReference>
<protein>
    <submittedName>
        <fullName evidence="3">Alpha/beta hydrolase</fullName>
    </submittedName>
</protein>
<evidence type="ECO:0000313" key="4">
    <source>
        <dbReference type="Proteomes" id="UP000245683"/>
    </source>
</evidence>